<gene>
    <name evidence="1" type="ORF">BpHYR1_014223</name>
</gene>
<evidence type="ECO:0008006" key="3">
    <source>
        <dbReference type="Google" id="ProtNLM"/>
    </source>
</evidence>
<reference evidence="1 2" key="1">
    <citation type="journal article" date="2018" name="Sci. Rep.">
        <title>Genomic signatures of local adaptation to the degree of environmental predictability in rotifers.</title>
        <authorList>
            <person name="Franch-Gras L."/>
            <person name="Hahn C."/>
            <person name="Garcia-Roger E.M."/>
            <person name="Carmona M.J."/>
            <person name="Serra M."/>
            <person name="Gomez A."/>
        </authorList>
    </citation>
    <scope>NUCLEOTIDE SEQUENCE [LARGE SCALE GENOMIC DNA]</scope>
    <source>
        <strain evidence="1">HYR1</strain>
    </source>
</reference>
<organism evidence="1 2">
    <name type="scientific">Brachionus plicatilis</name>
    <name type="common">Marine rotifer</name>
    <name type="synonym">Brachionus muelleri</name>
    <dbReference type="NCBI Taxonomy" id="10195"/>
    <lineage>
        <taxon>Eukaryota</taxon>
        <taxon>Metazoa</taxon>
        <taxon>Spiralia</taxon>
        <taxon>Gnathifera</taxon>
        <taxon>Rotifera</taxon>
        <taxon>Eurotatoria</taxon>
        <taxon>Monogononta</taxon>
        <taxon>Pseudotrocha</taxon>
        <taxon>Ploima</taxon>
        <taxon>Brachionidae</taxon>
        <taxon>Brachionus</taxon>
    </lineage>
</organism>
<name>A0A3M7SBQ7_BRAPC</name>
<proteinExistence type="predicted"/>
<evidence type="ECO:0000313" key="2">
    <source>
        <dbReference type="Proteomes" id="UP000276133"/>
    </source>
</evidence>
<keyword evidence="2" id="KW-1185">Reference proteome</keyword>
<dbReference type="AlphaFoldDB" id="A0A3M7SBQ7"/>
<sequence>MDILRKLTPLEAVFNFYTQATQSLIFPTTFLIDSAIDLFFHHEKITESIRNWKKSHPLLCCSLKNISDEFFFVKNTDNTLDNVFFLKPTDSDAQNWLKIHRNELLHQFQIEKDPLWRLFIVELDKNQPNEAYRYSFTINLHHSISDASNNFALIVELLYIIENNLKNEPKELDQQRILCSSLELNFPNDPRFGRIHPDISLEQFIESEKGPLLPEYFQSGQRYKFKSGSNGKFTSLEGQDYATYEDLEQKIDASNSGFVIKQISDLAVKKLFEKCRAKNLKLNSIFEVVSSMAFKKVSEKFCGKSCPSGTNKYEVSINMRPFLAIPNNVMGCWISFFEGELNLDFDEMEENFWSQSFWSLCEQKCKALHDNLKKKEFMSHEVAEMAAILLHLLKNGQRFKNYVYNYAISNMGDKSNQELGTMFKIKEYYPSLSYNVDNEFGLLATCSIQLKSFWTFSYNRKLFCDEAAKLFLDSIEEYIFKASA</sequence>
<dbReference type="PANTHER" id="PTHR28037:SF1">
    <property type="entry name" value="ALCOHOL O-ACETYLTRANSFERASE 1-RELATED"/>
    <property type="match status" value="1"/>
</dbReference>
<dbReference type="InterPro" id="IPR052058">
    <property type="entry name" value="Alcohol_O-acetyltransferase"/>
</dbReference>
<dbReference type="PANTHER" id="PTHR28037">
    <property type="entry name" value="ALCOHOL O-ACETYLTRANSFERASE 1-RELATED"/>
    <property type="match status" value="1"/>
</dbReference>
<dbReference type="SUPFAM" id="SSF52777">
    <property type="entry name" value="CoA-dependent acyltransferases"/>
    <property type="match status" value="1"/>
</dbReference>
<protein>
    <recommendedName>
        <fullName evidence="3">Condensation domain-containing protein</fullName>
    </recommendedName>
</protein>
<accession>A0A3M7SBQ7</accession>
<evidence type="ECO:0000313" key="1">
    <source>
        <dbReference type="EMBL" id="RNA33221.1"/>
    </source>
</evidence>
<dbReference type="EMBL" id="REGN01001667">
    <property type="protein sequence ID" value="RNA33221.1"/>
    <property type="molecule type" value="Genomic_DNA"/>
</dbReference>
<dbReference type="Proteomes" id="UP000276133">
    <property type="component" value="Unassembled WGS sequence"/>
</dbReference>
<comment type="caution">
    <text evidence="1">The sequence shown here is derived from an EMBL/GenBank/DDBJ whole genome shotgun (WGS) entry which is preliminary data.</text>
</comment>
<dbReference type="OrthoDB" id="9992686at2759"/>